<sequence length="130" mass="15735">MKTIFKIPYPNTKEGRAEWSRRYGFNAYWEGKHWRERKRDADYWHQLVHVELRHQGINRHIIHKPVMIVFYWNDRLDLDNHGAMGKMILDALKGWIIADDDRRYVTGVAHFFHNESYIGVEIIEEKEKIA</sequence>
<dbReference type="Proteomes" id="UP000462501">
    <property type="component" value="Unassembled WGS sequence"/>
</dbReference>
<protein>
    <submittedName>
        <fullName evidence="1">Uncharacterized protein</fullName>
    </submittedName>
</protein>
<dbReference type="GO" id="GO:0006310">
    <property type="term" value="P:DNA recombination"/>
    <property type="evidence" value="ECO:0007669"/>
    <property type="project" value="InterPro"/>
</dbReference>
<dbReference type="SUPFAM" id="SSF103084">
    <property type="entry name" value="Holliday junction resolvase RusA"/>
    <property type="match status" value="1"/>
</dbReference>
<gene>
    <name evidence="1" type="ORF">FMM72_00545</name>
</gene>
<dbReference type="InterPro" id="IPR036614">
    <property type="entry name" value="RusA-like_sf"/>
</dbReference>
<reference evidence="1 2" key="1">
    <citation type="submission" date="2019-06" db="EMBL/GenBank/DDBJ databases">
        <title>Draft genome sequences of 15 bacterial species constituting the stable defined intestinal microbiota of the GM15 gnotobiotic mouse model.</title>
        <authorList>
            <person name="Elie C."/>
            <person name="Mathieu A."/>
            <person name="Saliou A."/>
            <person name="Darnaud M."/>
            <person name="Leulier F."/>
            <person name="Tamellini A."/>
        </authorList>
    </citation>
    <scope>NUCLEOTIDE SEQUENCE [LARGE SCALE GENOMIC DNA]</scope>
    <source>
        <strain evidence="1 2">JM4-15</strain>
    </source>
</reference>
<dbReference type="Gene3D" id="3.30.1330.70">
    <property type="entry name" value="Holliday junction resolvase RusA"/>
    <property type="match status" value="1"/>
</dbReference>
<proteinExistence type="predicted"/>
<organism evidence="1 2">
    <name type="scientific">Anaerotruncus colihominis</name>
    <dbReference type="NCBI Taxonomy" id="169435"/>
    <lineage>
        <taxon>Bacteria</taxon>
        <taxon>Bacillati</taxon>
        <taxon>Bacillota</taxon>
        <taxon>Clostridia</taxon>
        <taxon>Eubacteriales</taxon>
        <taxon>Oscillospiraceae</taxon>
        <taxon>Anaerotruncus</taxon>
    </lineage>
</organism>
<dbReference type="EMBL" id="VIQT01000002">
    <property type="protein sequence ID" value="NDO37748.1"/>
    <property type="molecule type" value="Genomic_DNA"/>
</dbReference>
<evidence type="ECO:0000313" key="1">
    <source>
        <dbReference type="EMBL" id="NDO37748.1"/>
    </source>
</evidence>
<dbReference type="RefSeq" id="WP_162220230.1">
    <property type="nucleotide sequence ID" value="NZ_VIQT01000002.1"/>
</dbReference>
<dbReference type="GO" id="GO:0006281">
    <property type="term" value="P:DNA repair"/>
    <property type="evidence" value="ECO:0007669"/>
    <property type="project" value="InterPro"/>
</dbReference>
<dbReference type="AlphaFoldDB" id="A0A845SSB9"/>
<dbReference type="GO" id="GO:0000287">
    <property type="term" value="F:magnesium ion binding"/>
    <property type="evidence" value="ECO:0007669"/>
    <property type="project" value="InterPro"/>
</dbReference>
<comment type="caution">
    <text evidence="1">The sequence shown here is derived from an EMBL/GenBank/DDBJ whole genome shotgun (WGS) entry which is preliminary data.</text>
</comment>
<name>A0A845SSB9_9FIRM</name>
<evidence type="ECO:0000313" key="2">
    <source>
        <dbReference type="Proteomes" id="UP000462501"/>
    </source>
</evidence>
<accession>A0A845SSB9</accession>